<evidence type="ECO:0008006" key="4">
    <source>
        <dbReference type="Google" id="ProtNLM"/>
    </source>
</evidence>
<dbReference type="AlphaFoldDB" id="A0A2Z4GFP5"/>
<reference evidence="2 3" key="1">
    <citation type="submission" date="2018-05" db="EMBL/GenBank/DDBJ databases">
        <title>Complete genome sequence of Arcticibacterium luteifluviistationis SM1504T, a cytophagaceae bacterium isolated from Arctic surface seawater.</title>
        <authorList>
            <person name="Li Y."/>
            <person name="Qin Q.-L."/>
        </authorList>
    </citation>
    <scope>NUCLEOTIDE SEQUENCE [LARGE SCALE GENOMIC DNA]</scope>
    <source>
        <strain evidence="2 3">SM1504</strain>
    </source>
</reference>
<dbReference type="RefSeq" id="WP_111373359.1">
    <property type="nucleotide sequence ID" value="NZ_CP029480.1"/>
</dbReference>
<dbReference type="KEGG" id="als:DJ013_18195"/>
<feature type="transmembrane region" description="Helical" evidence="1">
    <location>
        <begin position="12"/>
        <end position="32"/>
    </location>
</feature>
<keyword evidence="1" id="KW-1133">Transmembrane helix</keyword>
<feature type="transmembrane region" description="Helical" evidence="1">
    <location>
        <begin position="38"/>
        <end position="58"/>
    </location>
</feature>
<dbReference type="OrthoDB" id="1414387at2"/>
<gene>
    <name evidence="2" type="ORF">DJ013_18195</name>
</gene>
<accession>A0A2Z4GFP5</accession>
<feature type="transmembrane region" description="Helical" evidence="1">
    <location>
        <begin position="65"/>
        <end position="83"/>
    </location>
</feature>
<evidence type="ECO:0000313" key="2">
    <source>
        <dbReference type="EMBL" id="AWV99991.1"/>
    </source>
</evidence>
<keyword evidence="3" id="KW-1185">Reference proteome</keyword>
<keyword evidence="1" id="KW-0812">Transmembrane</keyword>
<dbReference type="InterPro" id="IPR036514">
    <property type="entry name" value="SGNH_hydro_sf"/>
</dbReference>
<organism evidence="2 3">
    <name type="scientific">Arcticibacterium luteifluviistationis</name>
    <dbReference type="NCBI Taxonomy" id="1784714"/>
    <lineage>
        <taxon>Bacteria</taxon>
        <taxon>Pseudomonadati</taxon>
        <taxon>Bacteroidota</taxon>
        <taxon>Cytophagia</taxon>
        <taxon>Cytophagales</taxon>
        <taxon>Leadbetterellaceae</taxon>
        <taxon>Arcticibacterium</taxon>
    </lineage>
</organism>
<dbReference type="Gene3D" id="3.40.50.1110">
    <property type="entry name" value="SGNH hydrolase"/>
    <property type="match status" value="2"/>
</dbReference>
<protein>
    <recommendedName>
        <fullName evidence="4">SGNH hydrolase-type esterase domain-containing protein</fullName>
    </recommendedName>
</protein>
<evidence type="ECO:0000256" key="1">
    <source>
        <dbReference type="SAM" id="Phobius"/>
    </source>
</evidence>
<name>A0A2Z4GFP5_9BACT</name>
<evidence type="ECO:0000313" key="3">
    <source>
        <dbReference type="Proteomes" id="UP000249873"/>
    </source>
</evidence>
<keyword evidence="1" id="KW-0472">Membrane</keyword>
<sequence>MILSIKTQENIAGLLLGSVLLLITFLKVHWFLTSYDWVTSLYPLSIILGFFLVFFFGAKLVRIKGLYGFITLIVIEIFLYTILHISSQNQQKVFTKLPWQNIFYNGTANIMQYDPKLSEFDEALGYRYKRSVASTFSNLEFDTKITTNSLGLRDDEKSLNKPRIIALGDSYTTGWGVEDNERFSEILEEKSGLKVLNAGISSFGTVREGLLLNELDLDSCKMVIIQYCMNDYLENKTWLDELKNGKTFKPSFNKEKYNLRVKTNVALSSYTPFKYIHRYTLTILRRLFSKNFTLPKVTNSDIPEHVSLFIQGLKQIRNNYKNNILVISLSNSYNRLDPAFTNELNLQLEISGLSGIDILETSHLFKKNDIFYLDTHLNANGHAKLAEHLFKYLKDNPLK</sequence>
<dbReference type="Proteomes" id="UP000249873">
    <property type="component" value="Chromosome"/>
</dbReference>
<dbReference type="GO" id="GO:0016788">
    <property type="term" value="F:hydrolase activity, acting on ester bonds"/>
    <property type="evidence" value="ECO:0007669"/>
    <property type="project" value="UniProtKB-ARBA"/>
</dbReference>
<dbReference type="EMBL" id="CP029480">
    <property type="protein sequence ID" value="AWV99991.1"/>
    <property type="molecule type" value="Genomic_DNA"/>
</dbReference>
<dbReference type="SUPFAM" id="SSF52266">
    <property type="entry name" value="SGNH hydrolase"/>
    <property type="match status" value="1"/>
</dbReference>
<proteinExistence type="predicted"/>